<dbReference type="PANTHER" id="PTHR22883:SF147">
    <property type="entry name" value="PALMITOYLTRANSFERASE"/>
    <property type="match status" value="1"/>
</dbReference>
<dbReference type="InterPro" id="IPR001594">
    <property type="entry name" value="Palmitoyltrfase_DHHC"/>
</dbReference>
<evidence type="ECO:0000313" key="10">
    <source>
        <dbReference type="Ensembl" id="ENSEBUP00000021624.1"/>
    </source>
</evidence>
<evidence type="ECO:0000256" key="8">
    <source>
        <dbReference type="SAM" id="MobiDB-lite"/>
    </source>
</evidence>
<dbReference type="OMA" id="VRWRRHY"/>
<evidence type="ECO:0000256" key="1">
    <source>
        <dbReference type="ARBA" id="ARBA00004141"/>
    </source>
</evidence>
<dbReference type="PROSITE" id="PS50216">
    <property type="entry name" value="DHHC"/>
    <property type="match status" value="1"/>
</dbReference>
<dbReference type="PANTHER" id="PTHR22883">
    <property type="entry name" value="ZINC FINGER DHHC DOMAIN CONTAINING PROTEIN"/>
    <property type="match status" value="1"/>
</dbReference>
<evidence type="ECO:0000256" key="5">
    <source>
        <dbReference type="ARBA" id="ARBA00023136"/>
    </source>
</evidence>
<dbReference type="GeneTree" id="ENSGT00940000158214"/>
<evidence type="ECO:0000313" key="11">
    <source>
        <dbReference type="Proteomes" id="UP000694388"/>
    </source>
</evidence>
<keyword evidence="5 7" id="KW-0472">Membrane</keyword>
<dbReference type="GO" id="GO:0005794">
    <property type="term" value="C:Golgi apparatus"/>
    <property type="evidence" value="ECO:0007669"/>
    <property type="project" value="TreeGrafter"/>
</dbReference>
<dbReference type="Proteomes" id="UP000694388">
    <property type="component" value="Unplaced"/>
</dbReference>
<evidence type="ECO:0000259" key="9">
    <source>
        <dbReference type="Pfam" id="PF01529"/>
    </source>
</evidence>
<name>A0A8C4QY86_EPTBU</name>
<keyword evidence="2 7" id="KW-0808">Transferase</keyword>
<protein>
    <recommendedName>
        <fullName evidence="7">Palmitoyltransferase</fullName>
        <ecNumber evidence="7">2.3.1.225</ecNumber>
    </recommendedName>
</protein>
<evidence type="ECO:0000256" key="3">
    <source>
        <dbReference type="ARBA" id="ARBA00022692"/>
    </source>
</evidence>
<feature type="domain" description="Palmitoyltransferase DHHC" evidence="9">
    <location>
        <begin position="16"/>
        <end position="106"/>
    </location>
</feature>
<evidence type="ECO:0000256" key="4">
    <source>
        <dbReference type="ARBA" id="ARBA00022989"/>
    </source>
</evidence>
<evidence type="ECO:0000256" key="2">
    <source>
        <dbReference type="ARBA" id="ARBA00022679"/>
    </source>
</evidence>
<keyword evidence="3 7" id="KW-0812">Transmembrane</keyword>
<keyword evidence="4 7" id="KW-1133">Transmembrane helix</keyword>
<feature type="transmembrane region" description="Helical" evidence="7">
    <location>
        <begin position="69"/>
        <end position="91"/>
    </location>
</feature>
<comment type="subcellular location">
    <subcellularLocation>
        <location evidence="1">Membrane</location>
        <topology evidence="1">Multi-pass membrane protein</topology>
    </subcellularLocation>
</comment>
<dbReference type="Pfam" id="PF01529">
    <property type="entry name" value="DHHC"/>
    <property type="match status" value="1"/>
</dbReference>
<dbReference type="AlphaFoldDB" id="A0A8C4QY86"/>
<dbReference type="EC" id="2.3.1.225" evidence="7"/>
<keyword evidence="6 7" id="KW-0012">Acyltransferase</keyword>
<reference evidence="10" key="2">
    <citation type="submission" date="2025-09" db="UniProtKB">
        <authorList>
            <consortium name="Ensembl"/>
        </authorList>
    </citation>
    <scope>IDENTIFICATION</scope>
</reference>
<comment type="catalytic activity">
    <reaction evidence="7">
        <text>L-cysteinyl-[protein] + hexadecanoyl-CoA = S-hexadecanoyl-L-cysteinyl-[protein] + CoA</text>
        <dbReference type="Rhea" id="RHEA:36683"/>
        <dbReference type="Rhea" id="RHEA-COMP:10131"/>
        <dbReference type="Rhea" id="RHEA-COMP:11032"/>
        <dbReference type="ChEBI" id="CHEBI:29950"/>
        <dbReference type="ChEBI" id="CHEBI:57287"/>
        <dbReference type="ChEBI" id="CHEBI:57379"/>
        <dbReference type="ChEBI" id="CHEBI:74151"/>
        <dbReference type="EC" id="2.3.1.225"/>
    </reaction>
</comment>
<proteinExistence type="inferred from homology"/>
<comment type="similarity">
    <text evidence="7">Belongs to the DHHC palmitoyltransferase family.</text>
</comment>
<dbReference type="GO" id="GO:0016188">
    <property type="term" value="P:synaptic vesicle maturation"/>
    <property type="evidence" value="ECO:0007669"/>
    <property type="project" value="TreeGrafter"/>
</dbReference>
<keyword evidence="11" id="KW-1185">Reference proteome</keyword>
<dbReference type="GO" id="GO:0006612">
    <property type="term" value="P:protein targeting to membrane"/>
    <property type="evidence" value="ECO:0007669"/>
    <property type="project" value="TreeGrafter"/>
</dbReference>
<evidence type="ECO:0000256" key="7">
    <source>
        <dbReference type="RuleBase" id="RU079119"/>
    </source>
</evidence>
<sequence>MSIPSILVLTLNLFYLCSRVNNCVGFSNYKFFVLFLAYALIYCVYIAATVLQYFLMFWKNTLENTRAKFHILFLFFAAVIFGISVISLFGYHCWLISKNRSTLEAFRAPIFRNGPDKNGFNLGFKKNVQQVFGDQWKYWFLPVFSSLSDGCSFPTCLVSQDVETGTTIGTPSPANSENGPSFSSRSHDSQSYLLSVDQLRSGGNTTGVKKASVAFENESS</sequence>
<organism evidence="10 11">
    <name type="scientific">Eptatretus burgeri</name>
    <name type="common">Inshore hagfish</name>
    <dbReference type="NCBI Taxonomy" id="7764"/>
    <lineage>
        <taxon>Eukaryota</taxon>
        <taxon>Metazoa</taxon>
        <taxon>Chordata</taxon>
        <taxon>Craniata</taxon>
        <taxon>Vertebrata</taxon>
        <taxon>Cyclostomata</taxon>
        <taxon>Myxini</taxon>
        <taxon>Myxiniformes</taxon>
        <taxon>Myxinidae</taxon>
        <taxon>Eptatretinae</taxon>
        <taxon>Eptatretus</taxon>
    </lineage>
</organism>
<reference evidence="10" key="1">
    <citation type="submission" date="2025-08" db="UniProtKB">
        <authorList>
            <consortium name="Ensembl"/>
        </authorList>
    </citation>
    <scope>IDENTIFICATION</scope>
</reference>
<feature type="region of interest" description="Disordered" evidence="8">
    <location>
        <begin position="167"/>
        <end position="190"/>
    </location>
</feature>
<dbReference type="GO" id="GO:0016020">
    <property type="term" value="C:membrane"/>
    <property type="evidence" value="ECO:0007669"/>
    <property type="project" value="UniProtKB-SubCell"/>
</dbReference>
<comment type="domain">
    <text evidence="7">The DHHC domain is required for palmitoyltransferase activity.</text>
</comment>
<dbReference type="GO" id="GO:0005783">
    <property type="term" value="C:endoplasmic reticulum"/>
    <property type="evidence" value="ECO:0007669"/>
    <property type="project" value="TreeGrafter"/>
</dbReference>
<evidence type="ECO:0000256" key="6">
    <source>
        <dbReference type="ARBA" id="ARBA00023315"/>
    </source>
</evidence>
<dbReference type="InterPro" id="IPR039859">
    <property type="entry name" value="PFA4/ZDH16/20/ERF2-like"/>
</dbReference>
<feature type="transmembrane region" description="Helical" evidence="7">
    <location>
        <begin position="32"/>
        <end position="57"/>
    </location>
</feature>
<accession>A0A8C4QY86</accession>
<dbReference type="Ensembl" id="ENSEBUT00000022200.1">
    <property type="protein sequence ID" value="ENSEBUP00000021624.1"/>
    <property type="gene ID" value="ENSEBUG00000013350.1"/>
</dbReference>
<dbReference type="GO" id="GO:0019706">
    <property type="term" value="F:protein-cysteine S-palmitoyltransferase activity"/>
    <property type="evidence" value="ECO:0007669"/>
    <property type="project" value="UniProtKB-EC"/>
</dbReference>